<dbReference type="InterPro" id="IPR005646">
    <property type="entry name" value="FapA"/>
</dbReference>
<gene>
    <name evidence="3" type="ORF">J7W16_12810</name>
</gene>
<comment type="caution">
    <text evidence="3">The sequence shown here is derived from an EMBL/GenBank/DDBJ whole genome shotgun (WGS) entry which is preliminary data.</text>
</comment>
<evidence type="ECO:0000259" key="2">
    <source>
        <dbReference type="Pfam" id="PF20250"/>
    </source>
</evidence>
<dbReference type="PANTHER" id="PTHR38032">
    <property type="entry name" value="POLYMERASE-RELATED"/>
    <property type="match status" value="1"/>
</dbReference>
<feature type="domain" description="Flagellar Assembly Protein A N-terminal region" evidence="2">
    <location>
        <begin position="11"/>
        <end position="178"/>
    </location>
</feature>
<sequence>MGMIDLVEYYEVKIEKNKMSASIIQHKKREEGEEVTSDQLIEFLKEHGVIYGIDGQAIIQVVSTLFLTEPAILATGLSPVAGKPAYLQPIQFVEKDREIETNQNLDLRDVLEIPAVKIGEKIGEKIPATSGTDGYNVFGELIETKPGRDMKVRKGKNSRYEEDTLTFYSLIDGQISLDKYTIHVHPTYEVRGDLSMKTGNIDFIGNVLIRGNVPAGFEVKAGGDIKVTGTVEAAKLVAGGSIFIGAGVVGQHKSYLEAKGDLETTFINEGEVRTGGKIEVVQAILHSTCKAGTIVVCQRGKGLIVGGSISAAESISANEIGNAMQTKTELFVGLSEETLKEHHRLEVEKKSTEENLHKLGQLLKVYITKEKESGPFTGKEKLSKLRVVHTYKEASEKLEQLKQELEDLQEDMKQDESGFVIAERALYPNVSLNFGKYRRKITAPFKRSKITLTDSEIVISTN</sequence>
<keyword evidence="4" id="KW-1185">Reference proteome</keyword>
<dbReference type="InterPro" id="IPR046866">
    <property type="entry name" value="FapA_N"/>
</dbReference>
<dbReference type="InterPro" id="IPR046865">
    <property type="entry name" value="FapA_b_solenoid"/>
</dbReference>
<feature type="coiled-coil region" evidence="1">
    <location>
        <begin position="384"/>
        <end position="418"/>
    </location>
</feature>
<dbReference type="PANTHER" id="PTHR38032:SF1">
    <property type="entry name" value="RNA-BINDING PROTEIN KHPB N-TERMINAL DOMAIN-CONTAINING PROTEIN"/>
    <property type="match status" value="1"/>
</dbReference>
<accession>A0A940WUK0</accession>
<reference evidence="3" key="1">
    <citation type="submission" date="2021-03" db="EMBL/GenBank/DDBJ databases">
        <title>Bacillus suaedae sp. nov., isolated from Suaeda aralocaspica.</title>
        <authorList>
            <person name="Lei R.F.R."/>
        </authorList>
    </citation>
    <scope>NUCLEOTIDE SEQUENCE</scope>
    <source>
        <strain evidence="3">YZJH907-2</strain>
    </source>
</reference>
<keyword evidence="1" id="KW-0175">Coiled coil</keyword>
<evidence type="ECO:0000313" key="4">
    <source>
        <dbReference type="Proteomes" id="UP000678228"/>
    </source>
</evidence>
<name>A0A940WUK0_9BACI</name>
<proteinExistence type="predicted"/>
<organism evidence="3 4">
    <name type="scientific">Halalkalibacter suaedae</name>
    <dbReference type="NCBI Taxonomy" id="2822140"/>
    <lineage>
        <taxon>Bacteria</taxon>
        <taxon>Bacillati</taxon>
        <taxon>Bacillota</taxon>
        <taxon>Bacilli</taxon>
        <taxon>Bacillales</taxon>
        <taxon>Bacillaceae</taxon>
        <taxon>Halalkalibacter</taxon>
    </lineage>
</organism>
<evidence type="ECO:0000256" key="1">
    <source>
        <dbReference type="SAM" id="Coils"/>
    </source>
</evidence>
<evidence type="ECO:0000313" key="3">
    <source>
        <dbReference type="EMBL" id="MBP3952013.1"/>
    </source>
</evidence>
<dbReference type="EMBL" id="JAGKSQ010000005">
    <property type="protein sequence ID" value="MBP3952013.1"/>
    <property type="molecule type" value="Genomic_DNA"/>
</dbReference>
<dbReference type="Proteomes" id="UP000678228">
    <property type="component" value="Unassembled WGS sequence"/>
</dbReference>
<protein>
    <submittedName>
        <fullName evidence="3">DUF342 domain-containing protein</fullName>
    </submittedName>
</protein>
<dbReference type="AlphaFoldDB" id="A0A940WUK0"/>
<dbReference type="Pfam" id="PF20250">
    <property type="entry name" value="FapA_N"/>
    <property type="match status" value="1"/>
</dbReference>
<dbReference type="Pfam" id="PF03961">
    <property type="entry name" value="FapA"/>
    <property type="match status" value="1"/>
</dbReference>